<dbReference type="NCBIfam" id="NF004886">
    <property type="entry name" value="PRK06247.1"/>
    <property type="match status" value="1"/>
</dbReference>
<evidence type="ECO:0000259" key="16">
    <source>
        <dbReference type="Pfam" id="PF02887"/>
    </source>
</evidence>
<evidence type="ECO:0000256" key="9">
    <source>
        <dbReference type="ARBA" id="ARBA00022840"/>
    </source>
</evidence>
<comment type="cofactor">
    <cofactor evidence="1">
        <name>K(+)</name>
        <dbReference type="ChEBI" id="CHEBI:29103"/>
    </cofactor>
</comment>
<evidence type="ECO:0000256" key="13">
    <source>
        <dbReference type="NCBIfam" id="TIGR01064"/>
    </source>
</evidence>
<dbReference type="InterPro" id="IPR001697">
    <property type="entry name" value="Pyr_Knase"/>
</dbReference>
<dbReference type="SUPFAM" id="SSF52935">
    <property type="entry name" value="PK C-terminal domain-like"/>
    <property type="match status" value="1"/>
</dbReference>
<evidence type="ECO:0000256" key="11">
    <source>
        <dbReference type="ARBA" id="ARBA00023152"/>
    </source>
</evidence>
<evidence type="ECO:0000256" key="1">
    <source>
        <dbReference type="ARBA" id="ARBA00001958"/>
    </source>
</evidence>
<dbReference type="SUPFAM" id="SSF50800">
    <property type="entry name" value="PK beta-barrel domain-like"/>
    <property type="match status" value="1"/>
</dbReference>
<keyword evidence="9" id="KW-0067">ATP-binding</keyword>
<keyword evidence="8 14" id="KW-0418">Kinase</keyword>
<dbReference type="UniPathway" id="UPA00109">
    <property type="reaction ID" value="UER00188"/>
</dbReference>
<dbReference type="Gene3D" id="3.20.20.60">
    <property type="entry name" value="Phosphoenolpyruvate-binding domains"/>
    <property type="match status" value="1"/>
</dbReference>
<comment type="caution">
    <text evidence="17">The sequence shown here is derived from an EMBL/GenBank/DDBJ whole genome shotgun (WGS) entry which is preliminary data.</text>
</comment>
<keyword evidence="10 14" id="KW-0460">Magnesium</keyword>
<protein>
    <recommendedName>
        <fullName evidence="4 13">Pyruvate kinase</fullName>
        <ecNumber evidence="4 13">2.7.1.40</ecNumber>
    </recommendedName>
</protein>
<gene>
    <name evidence="17" type="primary">pykA</name>
    <name evidence="18" type="ORF">GCM10007888_00680</name>
    <name evidence="17" type="ORF">MOX02_39580</name>
</gene>
<dbReference type="InterPro" id="IPR015793">
    <property type="entry name" value="Pyrv_Knase_brl"/>
</dbReference>
<evidence type="ECO:0000313" key="17">
    <source>
        <dbReference type="EMBL" id="GEP05920.1"/>
    </source>
</evidence>
<feature type="domain" description="Pyruvate kinase barrel" evidence="15">
    <location>
        <begin position="5"/>
        <end position="322"/>
    </location>
</feature>
<dbReference type="FunFam" id="2.40.33.10:FF:000001">
    <property type="entry name" value="Pyruvate kinase"/>
    <property type="match status" value="1"/>
</dbReference>
<keyword evidence="7" id="KW-0547">Nucleotide-binding</keyword>
<dbReference type="Proteomes" id="UP000321960">
    <property type="component" value="Unassembled WGS sequence"/>
</dbReference>
<dbReference type="EMBL" id="BJZU01000082">
    <property type="protein sequence ID" value="GEP05920.1"/>
    <property type="molecule type" value="Genomic_DNA"/>
</dbReference>
<evidence type="ECO:0000256" key="7">
    <source>
        <dbReference type="ARBA" id="ARBA00022741"/>
    </source>
</evidence>
<dbReference type="InterPro" id="IPR018209">
    <property type="entry name" value="Pyrv_Knase_AS"/>
</dbReference>
<accession>A0A512J7L5</accession>
<dbReference type="GO" id="GO:0005524">
    <property type="term" value="F:ATP binding"/>
    <property type="evidence" value="ECO:0007669"/>
    <property type="project" value="UniProtKB-KW"/>
</dbReference>
<evidence type="ECO:0000256" key="12">
    <source>
        <dbReference type="ARBA" id="ARBA00023317"/>
    </source>
</evidence>
<evidence type="ECO:0000256" key="6">
    <source>
        <dbReference type="ARBA" id="ARBA00022723"/>
    </source>
</evidence>
<evidence type="ECO:0000313" key="18">
    <source>
        <dbReference type="EMBL" id="GLS61687.1"/>
    </source>
</evidence>
<dbReference type="InterPro" id="IPR015806">
    <property type="entry name" value="Pyrv_Knase_insert_dom_sf"/>
</dbReference>
<dbReference type="Pfam" id="PF02887">
    <property type="entry name" value="PK_C"/>
    <property type="match status" value="1"/>
</dbReference>
<comment type="similarity">
    <text evidence="3 14">Belongs to the pyruvate kinase family.</text>
</comment>
<name>A0A512J7L5_9HYPH</name>
<keyword evidence="5 14" id="KW-0808">Transferase</keyword>
<dbReference type="AlphaFoldDB" id="A0A512J7L5"/>
<dbReference type="PROSITE" id="PS00110">
    <property type="entry name" value="PYRUVATE_KINASE"/>
    <property type="match status" value="1"/>
</dbReference>
<dbReference type="NCBIfam" id="NF004491">
    <property type="entry name" value="PRK05826.1"/>
    <property type="match status" value="1"/>
</dbReference>
<evidence type="ECO:0000256" key="5">
    <source>
        <dbReference type="ARBA" id="ARBA00022679"/>
    </source>
</evidence>
<dbReference type="Proteomes" id="UP001156856">
    <property type="component" value="Unassembled WGS sequence"/>
</dbReference>
<dbReference type="Gene3D" id="2.40.33.10">
    <property type="entry name" value="PK beta-barrel domain-like"/>
    <property type="match status" value="1"/>
</dbReference>
<dbReference type="EC" id="2.7.1.40" evidence="4 13"/>
<proteinExistence type="inferred from homology"/>
<keyword evidence="11 14" id="KW-0324">Glycolysis</keyword>
<dbReference type="InterPro" id="IPR036918">
    <property type="entry name" value="Pyrv_Knase_C_sf"/>
</dbReference>
<evidence type="ECO:0000256" key="3">
    <source>
        <dbReference type="ARBA" id="ARBA00008663"/>
    </source>
</evidence>
<evidence type="ECO:0000256" key="14">
    <source>
        <dbReference type="RuleBase" id="RU000504"/>
    </source>
</evidence>
<dbReference type="RefSeq" id="WP_147027453.1">
    <property type="nucleotide sequence ID" value="NZ_BJZU01000082.1"/>
</dbReference>
<dbReference type="GO" id="GO:0000287">
    <property type="term" value="F:magnesium ion binding"/>
    <property type="evidence" value="ECO:0007669"/>
    <property type="project" value="UniProtKB-UniRule"/>
</dbReference>
<keyword evidence="6" id="KW-0479">Metal-binding</keyword>
<evidence type="ECO:0000256" key="4">
    <source>
        <dbReference type="ARBA" id="ARBA00012142"/>
    </source>
</evidence>
<dbReference type="GO" id="GO:0030955">
    <property type="term" value="F:potassium ion binding"/>
    <property type="evidence" value="ECO:0007669"/>
    <property type="project" value="UniProtKB-UniRule"/>
</dbReference>
<reference evidence="18" key="1">
    <citation type="journal article" date="2014" name="Int. J. Syst. Evol. Microbiol.">
        <title>Complete genome of a new Firmicutes species belonging to the dominant human colonic microbiota ('Ruminococcus bicirculans') reveals two chromosomes and a selective capacity to utilize plant glucans.</title>
        <authorList>
            <consortium name="NISC Comparative Sequencing Program"/>
            <person name="Wegmann U."/>
            <person name="Louis P."/>
            <person name="Goesmann A."/>
            <person name="Henrissat B."/>
            <person name="Duncan S.H."/>
            <person name="Flint H.J."/>
        </authorList>
    </citation>
    <scope>NUCLEOTIDE SEQUENCE</scope>
    <source>
        <strain evidence="18">NBRC 107715</strain>
    </source>
</reference>
<dbReference type="InterPro" id="IPR040442">
    <property type="entry name" value="Pyrv_kinase-like_dom_sf"/>
</dbReference>
<comment type="pathway">
    <text evidence="2 14">Carbohydrate degradation; glycolysis; pyruvate from D-glyceraldehyde 3-phosphate: step 5/5.</text>
</comment>
<feature type="domain" description="Pyruvate kinase C-terminal" evidence="16">
    <location>
        <begin position="355"/>
        <end position="467"/>
    </location>
</feature>
<dbReference type="PANTHER" id="PTHR11817">
    <property type="entry name" value="PYRUVATE KINASE"/>
    <property type="match status" value="1"/>
</dbReference>
<organism evidence="17 19">
    <name type="scientific">Methylobacterium oxalidis</name>
    <dbReference type="NCBI Taxonomy" id="944322"/>
    <lineage>
        <taxon>Bacteria</taxon>
        <taxon>Pseudomonadati</taxon>
        <taxon>Pseudomonadota</taxon>
        <taxon>Alphaproteobacteria</taxon>
        <taxon>Hyphomicrobiales</taxon>
        <taxon>Methylobacteriaceae</taxon>
        <taxon>Methylobacterium</taxon>
    </lineage>
</organism>
<reference evidence="18" key="4">
    <citation type="submission" date="2023-01" db="EMBL/GenBank/DDBJ databases">
        <title>Draft genome sequence of Methylobacterium oxalidis strain NBRC 107715.</title>
        <authorList>
            <person name="Sun Q."/>
            <person name="Mori K."/>
        </authorList>
    </citation>
    <scope>NUCLEOTIDE SEQUENCE</scope>
    <source>
        <strain evidence="18">NBRC 107715</strain>
    </source>
</reference>
<keyword evidence="20" id="KW-1185">Reference proteome</keyword>
<dbReference type="PRINTS" id="PR01050">
    <property type="entry name" value="PYRUVTKNASE"/>
</dbReference>
<evidence type="ECO:0000256" key="8">
    <source>
        <dbReference type="ARBA" id="ARBA00022777"/>
    </source>
</evidence>
<dbReference type="OrthoDB" id="9812123at2"/>
<reference evidence="17 19" key="3">
    <citation type="submission" date="2019-07" db="EMBL/GenBank/DDBJ databases">
        <title>Whole genome shotgun sequence of Methylobacterium oxalidis NBRC 107715.</title>
        <authorList>
            <person name="Hosoyama A."/>
            <person name="Uohara A."/>
            <person name="Ohji S."/>
            <person name="Ichikawa N."/>
        </authorList>
    </citation>
    <scope>NUCLEOTIDE SEQUENCE [LARGE SCALE GENOMIC DNA]</scope>
    <source>
        <strain evidence="17 19">NBRC 107715</strain>
    </source>
</reference>
<reference evidence="20" key="2">
    <citation type="journal article" date="2019" name="Int. J. Syst. Evol. Microbiol.">
        <title>The Global Catalogue of Microorganisms (GCM) 10K type strain sequencing project: providing services to taxonomists for standard genome sequencing and annotation.</title>
        <authorList>
            <consortium name="The Broad Institute Genomics Platform"/>
            <consortium name="The Broad Institute Genome Sequencing Center for Infectious Disease"/>
            <person name="Wu L."/>
            <person name="Ma J."/>
        </authorList>
    </citation>
    <scope>NUCLEOTIDE SEQUENCE [LARGE SCALE GENOMIC DNA]</scope>
    <source>
        <strain evidence="20">NBRC 107715</strain>
    </source>
</reference>
<dbReference type="GO" id="GO:0004743">
    <property type="term" value="F:pyruvate kinase activity"/>
    <property type="evidence" value="ECO:0007669"/>
    <property type="project" value="UniProtKB-UniRule"/>
</dbReference>
<dbReference type="InterPro" id="IPR015795">
    <property type="entry name" value="Pyrv_Knase_C"/>
</dbReference>
<evidence type="ECO:0000313" key="20">
    <source>
        <dbReference type="Proteomes" id="UP001156856"/>
    </source>
</evidence>
<dbReference type="InterPro" id="IPR011037">
    <property type="entry name" value="Pyrv_Knase-like_insert_dom_sf"/>
</dbReference>
<evidence type="ECO:0000256" key="10">
    <source>
        <dbReference type="ARBA" id="ARBA00022842"/>
    </source>
</evidence>
<comment type="catalytic activity">
    <reaction evidence="14">
        <text>pyruvate + ATP = phosphoenolpyruvate + ADP + H(+)</text>
        <dbReference type="Rhea" id="RHEA:18157"/>
        <dbReference type="ChEBI" id="CHEBI:15361"/>
        <dbReference type="ChEBI" id="CHEBI:15378"/>
        <dbReference type="ChEBI" id="CHEBI:30616"/>
        <dbReference type="ChEBI" id="CHEBI:58702"/>
        <dbReference type="ChEBI" id="CHEBI:456216"/>
        <dbReference type="EC" id="2.7.1.40"/>
    </reaction>
</comment>
<dbReference type="NCBIfam" id="TIGR01064">
    <property type="entry name" value="pyruv_kin"/>
    <property type="match status" value="1"/>
</dbReference>
<dbReference type="SUPFAM" id="SSF51621">
    <property type="entry name" value="Phosphoenolpyruvate/pyruvate domain"/>
    <property type="match status" value="1"/>
</dbReference>
<keyword evidence="12 17" id="KW-0670">Pyruvate</keyword>
<sequence length="478" mass="51337">MKRSRRTKIVATLGPASDTPEMITKLFHAGADVFRLNMSHLPREKLPEKIEVIRAIEREARRPIAILVDLQGPKLRLGAFAEGSAMIANGQTFVLDSDQTPGNAERIYLPHPEVLSALEPGHSVIIDDGKLRLTVTEVGPGRAVTRVEVGGRISNRKGVSLPHTVIPVPAMTDKDRADLEAGLNAGADWIAVSFVQRPEDMAEVKKLAAGRALVMAKIEKPQALTRLDEIMEVSDGLMVARGDLGVEMPLEQVPGVQKRITRGARRLGKPVVVATQMLESMITAPVPTRAEVSDVATAVYEGADAVMLSAESASGAFPVEAISTMSRIAEQVEKDALYWNILTAQRSDPEPTAADAIAAAAHQMVGSLGLNAIMAWTHSGSTALRLARSRPNATVIALTPKRETARRLAMAWGTHPIVTNDASDVDDMAFRAAKFAVRERFAEVGDRVIVVAGVPFGTPGATNLVRIAFVTREHAARA</sequence>
<dbReference type="GO" id="GO:0016301">
    <property type="term" value="F:kinase activity"/>
    <property type="evidence" value="ECO:0007669"/>
    <property type="project" value="UniProtKB-KW"/>
</dbReference>
<dbReference type="Pfam" id="PF00224">
    <property type="entry name" value="PK"/>
    <property type="match status" value="1"/>
</dbReference>
<dbReference type="Gene3D" id="3.40.1380.20">
    <property type="entry name" value="Pyruvate kinase, C-terminal domain"/>
    <property type="match status" value="1"/>
</dbReference>
<evidence type="ECO:0000259" key="15">
    <source>
        <dbReference type="Pfam" id="PF00224"/>
    </source>
</evidence>
<evidence type="ECO:0000313" key="19">
    <source>
        <dbReference type="Proteomes" id="UP000321960"/>
    </source>
</evidence>
<dbReference type="NCBIfam" id="NF004978">
    <property type="entry name" value="PRK06354.1"/>
    <property type="match status" value="1"/>
</dbReference>
<dbReference type="EMBL" id="BSPK01000001">
    <property type="protein sequence ID" value="GLS61687.1"/>
    <property type="molecule type" value="Genomic_DNA"/>
</dbReference>
<dbReference type="InterPro" id="IPR015813">
    <property type="entry name" value="Pyrv/PenolPyrv_kinase-like_dom"/>
</dbReference>
<evidence type="ECO:0000256" key="2">
    <source>
        <dbReference type="ARBA" id="ARBA00004997"/>
    </source>
</evidence>